<name>A0A7S1EUG7_9RHOD</name>
<comment type="similarity">
    <text evidence="1">Belongs to the cyclin family.</text>
</comment>
<gene>
    <name evidence="3" type="ORF">TOLI1172_LOCUS8789</name>
</gene>
<dbReference type="GO" id="GO:0016538">
    <property type="term" value="F:cyclin-dependent protein serine/threonine kinase regulator activity"/>
    <property type="evidence" value="ECO:0007669"/>
    <property type="project" value="InterPro"/>
</dbReference>
<organism evidence="3">
    <name type="scientific">Timspurckia oligopyrenoides</name>
    <dbReference type="NCBI Taxonomy" id="708627"/>
    <lineage>
        <taxon>Eukaryota</taxon>
        <taxon>Rhodophyta</taxon>
        <taxon>Bangiophyceae</taxon>
        <taxon>Porphyridiales</taxon>
        <taxon>Porphyridiaceae</taxon>
        <taxon>Timspurckia</taxon>
    </lineage>
</organism>
<evidence type="ECO:0000256" key="1">
    <source>
        <dbReference type="RuleBase" id="RU000383"/>
    </source>
</evidence>
<accession>A0A7S1EUG7</accession>
<keyword evidence="1" id="KW-0195">Cyclin</keyword>
<dbReference type="Pfam" id="PF00134">
    <property type="entry name" value="Cyclin_N"/>
    <property type="match status" value="1"/>
</dbReference>
<dbReference type="InterPro" id="IPR013763">
    <property type="entry name" value="Cyclin-like_dom"/>
</dbReference>
<dbReference type="CDD" id="cd20546">
    <property type="entry name" value="CYCLIN_SpCG1C_ScCTK2-like_rpt2"/>
    <property type="match status" value="1"/>
</dbReference>
<evidence type="ECO:0000313" key="3">
    <source>
        <dbReference type="EMBL" id="CAD8824390.1"/>
    </source>
</evidence>
<feature type="domain" description="Cyclin-like" evidence="2">
    <location>
        <begin position="167"/>
        <end position="268"/>
    </location>
</feature>
<dbReference type="PANTHER" id="PTHR10026">
    <property type="entry name" value="CYCLIN"/>
    <property type="match status" value="1"/>
</dbReference>
<dbReference type="EMBL" id="HBFP01012130">
    <property type="protein sequence ID" value="CAD8824390.1"/>
    <property type="molecule type" value="Transcribed_RNA"/>
</dbReference>
<evidence type="ECO:0000259" key="2">
    <source>
        <dbReference type="SMART" id="SM00385"/>
    </source>
</evidence>
<sequence>MNLGIRMKVDRFLDSNDPWIFTTDELKWSPSRFDDVSEEQETELILSAHRLIFETCKTCSCGPFVIGTACRFLLRFYMQKSVKDIAPIDLAPSCIFLACKCEEIHLTLQKLILHTSRIRSRSEDFPDGEEVTPVHEQYFDEKERILKGERDILRELNFDLSVELPVRLLYDLVIIFHPKNSSTARALFQIGYGILNDSYTIRRLHLCYRSSEIATAVYYIAAKGSNVENLVLEDGYRRDADGSRYKAWFEFYKCDVHRVRECCDLILDMYEAEGVLSIDFEKR</sequence>
<dbReference type="Gene3D" id="1.10.472.10">
    <property type="entry name" value="Cyclin-like"/>
    <property type="match status" value="2"/>
</dbReference>
<feature type="domain" description="Cyclin-like" evidence="2">
    <location>
        <begin position="50"/>
        <end position="154"/>
    </location>
</feature>
<dbReference type="InterPro" id="IPR006671">
    <property type="entry name" value="Cyclin_N"/>
</dbReference>
<dbReference type="SMART" id="SM00385">
    <property type="entry name" value="CYCLIN"/>
    <property type="match status" value="2"/>
</dbReference>
<dbReference type="AlphaFoldDB" id="A0A7S1EUG7"/>
<protein>
    <recommendedName>
        <fullName evidence="2">Cyclin-like domain-containing protein</fullName>
    </recommendedName>
</protein>
<dbReference type="InterPro" id="IPR043198">
    <property type="entry name" value="Cyclin/Ssn8"/>
</dbReference>
<dbReference type="SUPFAM" id="SSF47954">
    <property type="entry name" value="Cyclin-like"/>
    <property type="match status" value="2"/>
</dbReference>
<reference evidence="3" key="1">
    <citation type="submission" date="2021-01" db="EMBL/GenBank/DDBJ databases">
        <authorList>
            <person name="Corre E."/>
            <person name="Pelletier E."/>
            <person name="Niang G."/>
            <person name="Scheremetjew M."/>
            <person name="Finn R."/>
            <person name="Kale V."/>
            <person name="Holt S."/>
            <person name="Cochrane G."/>
            <person name="Meng A."/>
            <person name="Brown T."/>
            <person name="Cohen L."/>
        </authorList>
    </citation>
    <scope>NUCLEOTIDE SEQUENCE</scope>
    <source>
        <strain evidence="3">CCMP3278</strain>
    </source>
</reference>
<proteinExistence type="inferred from homology"/>
<dbReference type="InterPro" id="IPR036915">
    <property type="entry name" value="Cyclin-like_sf"/>
</dbReference>
<dbReference type="GO" id="GO:0006357">
    <property type="term" value="P:regulation of transcription by RNA polymerase II"/>
    <property type="evidence" value="ECO:0007669"/>
    <property type="project" value="InterPro"/>
</dbReference>